<feature type="coiled-coil region" evidence="1">
    <location>
        <begin position="33"/>
        <end position="67"/>
    </location>
</feature>
<evidence type="ECO:0000313" key="3">
    <source>
        <dbReference type="Proteomes" id="UP000019150"/>
    </source>
</evidence>
<evidence type="ECO:0000256" key="1">
    <source>
        <dbReference type="SAM" id="Coils"/>
    </source>
</evidence>
<sequence length="134" mass="14833">MPDQTRSEHLTVPTAAERIAGLETLAERRRIRMAAAELDVTEARERIAALEAQLRDEGNRVGRLEDALRAACAEGSDARARLDELETVMFRDVSRMLADLGITNPPPRLAALLRAEADQRMSALTREPEGADRD</sequence>
<proteinExistence type="predicted"/>
<dbReference type="AlphaFoldDB" id="W5TNP2"/>
<keyword evidence="3" id="KW-1185">Reference proteome</keyword>
<gene>
    <name evidence="2" type="ORF">NONO_c60080</name>
</gene>
<dbReference type="KEGG" id="nno:NONO_c60080"/>
<dbReference type="EMBL" id="CP006850">
    <property type="protein sequence ID" value="AHH20784.1"/>
    <property type="molecule type" value="Genomic_DNA"/>
</dbReference>
<dbReference type="STRING" id="1415166.NONO_c60080"/>
<dbReference type="HOGENOM" id="CLU_1894036_0_0_11"/>
<name>W5TNP2_9NOCA</name>
<accession>W5TNP2</accession>
<dbReference type="RefSeq" id="WP_148307002.1">
    <property type="nucleotide sequence ID" value="NZ_CP006850.1"/>
</dbReference>
<dbReference type="Proteomes" id="UP000019150">
    <property type="component" value="Chromosome"/>
</dbReference>
<protein>
    <submittedName>
        <fullName evidence="2">Uncharacterized protein</fullName>
    </submittedName>
</protein>
<organism evidence="2 3">
    <name type="scientific">Nocardia nova SH22a</name>
    <dbReference type="NCBI Taxonomy" id="1415166"/>
    <lineage>
        <taxon>Bacteria</taxon>
        <taxon>Bacillati</taxon>
        <taxon>Actinomycetota</taxon>
        <taxon>Actinomycetes</taxon>
        <taxon>Mycobacteriales</taxon>
        <taxon>Nocardiaceae</taxon>
        <taxon>Nocardia</taxon>
    </lineage>
</organism>
<dbReference type="PATRIC" id="fig|1415166.3.peg.6186"/>
<reference evidence="2 3" key="1">
    <citation type="journal article" date="2014" name="Appl. Environ. Microbiol.">
        <title>Insights into the Microbial Degradation of Rubber and Gutta-Percha by Analysis of the Complete Genome of Nocardia nova SH22a.</title>
        <authorList>
            <person name="Luo Q."/>
            <person name="Hiessl S."/>
            <person name="Poehlein A."/>
            <person name="Daniel R."/>
            <person name="Steinbuchel A."/>
        </authorList>
    </citation>
    <scope>NUCLEOTIDE SEQUENCE [LARGE SCALE GENOMIC DNA]</scope>
    <source>
        <strain evidence="2">SH22a</strain>
    </source>
</reference>
<evidence type="ECO:0000313" key="2">
    <source>
        <dbReference type="EMBL" id="AHH20784.1"/>
    </source>
</evidence>
<keyword evidence="1" id="KW-0175">Coiled coil</keyword>